<dbReference type="Gene3D" id="3.90.550.10">
    <property type="entry name" value="Spore Coat Polysaccharide Biosynthesis Protein SpsA, Chain A"/>
    <property type="match status" value="1"/>
</dbReference>
<evidence type="ECO:0000313" key="1">
    <source>
        <dbReference type="EMBL" id="WNC12136.1"/>
    </source>
</evidence>
<keyword evidence="1" id="KW-0808">Transferase</keyword>
<gene>
    <name evidence="1" type="ORF">RGB73_15435</name>
</gene>
<sequence>MDRLSVIISVQQDEKTIQRLLYQVGRLSPKETILVIHGSKDRSIDIILNNSSCASTCYIYPFPLGEELWRSVGAKEATGDVWLFLQAGEVIAAEDMLPFIQACYQGVDIALRKRQTMNGSWTVSLARAYVNSLFEKERLGTSSMSDLPYAMTQRASVEIGVDQLFVPPLAQAIALRKGLRVEAVHLLTGTVRGIRASRERERTCLGDHLEAVAYWTEQHRDGH</sequence>
<dbReference type="GO" id="GO:0016740">
    <property type="term" value="F:transferase activity"/>
    <property type="evidence" value="ECO:0007669"/>
    <property type="project" value="UniProtKB-KW"/>
</dbReference>
<dbReference type="InterPro" id="IPR029044">
    <property type="entry name" value="Nucleotide-diphossugar_trans"/>
</dbReference>
<evidence type="ECO:0000313" key="2">
    <source>
        <dbReference type="Proteomes" id="UP001256827"/>
    </source>
</evidence>
<dbReference type="Proteomes" id="UP001256827">
    <property type="component" value="Chromosome"/>
</dbReference>
<dbReference type="SUPFAM" id="SSF53448">
    <property type="entry name" value="Nucleotide-diphospho-sugar transferases"/>
    <property type="match status" value="1"/>
</dbReference>
<reference evidence="1 2" key="1">
    <citation type="submission" date="2023-09" db="EMBL/GenBank/DDBJ databases">
        <title>Complete Genome and Methylome dissection of Bacillus brevis NEB573 original source of BbsI restriction endonuclease.</title>
        <authorList>
            <person name="Fomenkov A."/>
            <person name="Roberts R.D."/>
        </authorList>
    </citation>
    <scope>NUCLEOTIDE SEQUENCE [LARGE SCALE GENOMIC DNA]</scope>
    <source>
        <strain evidence="1 2">NEB573</strain>
    </source>
</reference>
<protein>
    <submittedName>
        <fullName evidence="1">Glycosyl transferase</fullName>
    </submittedName>
</protein>
<dbReference type="EMBL" id="CP134050">
    <property type="protein sequence ID" value="WNC12136.1"/>
    <property type="molecule type" value="Genomic_DNA"/>
</dbReference>
<dbReference type="RefSeq" id="WP_310763404.1">
    <property type="nucleotide sequence ID" value="NZ_CP134050.1"/>
</dbReference>
<proteinExistence type="predicted"/>
<name>A0ABY9SWE1_BREBE</name>
<organism evidence="1 2">
    <name type="scientific">Brevibacillus brevis</name>
    <name type="common">Bacillus brevis</name>
    <dbReference type="NCBI Taxonomy" id="1393"/>
    <lineage>
        <taxon>Bacteria</taxon>
        <taxon>Bacillati</taxon>
        <taxon>Bacillota</taxon>
        <taxon>Bacilli</taxon>
        <taxon>Bacillales</taxon>
        <taxon>Paenibacillaceae</taxon>
        <taxon>Brevibacillus</taxon>
    </lineage>
</organism>
<keyword evidence="2" id="KW-1185">Reference proteome</keyword>
<accession>A0ABY9SWE1</accession>